<sequence>MDSRRGLIVPRAASRARRASRPRACRTADIRRVCRTTVAARGRRSRSYATTASGSRDSRSSEASVAASSKARQVPWPRCGGMAWAASPRSTTPPGPAGKPYARGNGRSSRISCWTRSAGSVASSRSPTGVGQPAYQRRSRASWVSGGSGRGAPAAVATQ</sequence>
<reference evidence="2 3" key="1">
    <citation type="submission" date="2019-07" db="EMBL/GenBank/DDBJ databases">
        <title>R&amp;d 2014.</title>
        <authorList>
            <person name="Klenk H.-P."/>
        </authorList>
    </citation>
    <scope>NUCLEOTIDE SEQUENCE [LARGE SCALE GENOMIC DNA]</scope>
    <source>
        <strain evidence="2 3">DSM 43868</strain>
    </source>
</reference>
<feature type="compositionally biased region" description="Polar residues" evidence="1">
    <location>
        <begin position="106"/>
        <end position="129"/>
    </location>
</feature>
<dbReference type="AlphaFoldDB" id="A0A562I4F4"/>
<name>A0A562I4F4_MICOL</name>
<accession>A0A562I4F4</accession>
<feature type="region of interest" description="Disordered" evidence="1">
    <location>
        <begin position="1"/>
        <end position="26"/>
    </location>
</feature>
<feature type="compositionally biased region" description="Low complexity" evidence="1">
    <location>
        <begin position="61"/>
        <end position="72"/>
    </location>
</feature>
<evidence type="ECO:0000313" key="2">
    <source>
        <dbReference type="EMBL" id="TWH65618.1"/>
    </source>
</evidence>
<dbReference type="EMBL" id="VLKE01000001">
    <property type="protein sequence ID" value="TWH65618.1"/>
    <property type="molecule type" value="Genomic_DNA"/>
</dbReference>
<protein>
    <submittedName>
        <fullName evidence="2">Uncharacterized protein</fullName>
    </submittedName>
</protein>
<evidence type="ECO:0000256" key="1">
    <source>
        <dbReference type="SAM" id="MobiDB-lite"/>
    </source>
</evidence>
<feature type="compositionally biased region" description="Basic residues" evidence="1">
    <location>
        <begin position="14"/>
        <end position="24"/>
    </location>
</feature>
<gene>
    <name evidence="2" type="ORF">JD77_00556</name>
</gene>
<feature type="region of interest" description="Disordered" evidence="1">
    <location>
        <begin position="39"/>
        <end position="159"/>
    </location>
</feature>
<keyword evidence="3" id="KW-1185">Reference proteome</keyword>
<dbReference type="Proteomes" id="UP000319825">
    <property type="component" value="Unassembled WGS sequence"/>
</dbReference>
<organism evidence="2 3">
    <name type="scientific">Micromonospora olivasterospora</name>
    <dbReference type="NCBI Taxonomy" id="1880"/>
    <lineage>
        <taxon>Bacteria</taxon>
        <taxon>Bacillati</taxon>
        <taxon>Actinomycetota</taxon>
        <taxon>Actinomycetes</taxon>
        <taxon>Micromonosporales</taxon>
        <taxon>Micromonosporaceae</taxon>
        <taxon>Micromonospora</taxon>
    </lineage>
</organism>
<comment type="caution">
    <text evidence="2">The sequence shown here is derived from an EMBL/GenBank/DDBJ whole genome shotgun (WGS) entry which is preliminary data.</text>
</comment>
<proteinExistence type="predicted"/>
<evidence type="ECO:0000313" key="3">
    <source>
        <dbReference type="Proteomes" id="UP000319825"/>
    </source>
</evidence>